<accession>A0AAV7RS10</accession>
<evidence type="ECO:0000313" key="2">
    <source>
        <dbReference type="Proteomes" id="UP001066276"/>
    </source>
</evidence>
<dbReference type="EMBL" id="JANPWB010000009">
    <property type="protein sequence ID" value="KAJ1153678.1"/>
    <property type="molecule type" value="Genomic_DNA"/>
</dbReference>
<protein>
    <submittedName>
        <fullName evidence="1">Uncharacterized protein</fullName>
    </submittedName>
</protein>
<gene>
    <name evidence="1" type="ORF">NDU88_006436</name>
</gene>
<reference evidence="1" key="1">
    <citation type="journal article" date="2022" name="bioRxiv">
        <title>Sequencing and chromosome-scale assembly of the giantPleurodeles waltlgenome.</title>
        <authorList>
            <person name="Brown T."/>
            <person name="Elewa A."/>
            <person name="Iarovenko S."/>
            <person name="Subramanian E."/>
            <person name="Araus A.J."/>
            <person name="Petzold A."/>
            <person name="Susuki M."/>
            <person name="Suzuki K.-i.T."/>
            <person name="Hayashi T."/>
            <person name="Toyoda A."/>
            <person name="Oliveira C."/>
            <person name="Osipova E."/>
            <person name="Leigh N.D."/>
            <person name="Simon A."/>
            <person name="Yun M.H."/>
        </authorList>
    </citation>
    <scope>NUCLEOTIDE SEQUENCE</scope>
    <source>
        <strain evidence="1">20211129_DDA</strain>
        <tissue evidence="1">Liver</tissue>
    </source>
</reference>
<dbReference type="Proteomes" id="UP001066276">
    <property type="component" value="Chromosome 5"/>
</dbReference>
<keyword evidence="2" id="KW-1185">Reference proteome</keyword>
<name>A0AAV7RS10_PLEWA</name>
<sequence length="78" mass="8640">MRTTVRMRTSDFVNFAVWNCSPQRALLELMCALNFIEDDAHAHAHFSFLRSALPGAQQIAVGAALPRYRLVGAALPLL</sequence>
<evidence type="ECO:0000313" key="1">
    <source>
        <dbReference type="EMBL" id="KAJ1153678.1"/>
    </source>
</evidence>
<dbReference type="AlphaFoldDB" id="A0AAV7RS10"/>
<proteinExistence type="predicted"/>
<comment type="caution">
    <text evidence="1">The sequence shown here is derived from an EMBL/GenBank/DDBJ whole genome shotgun (WGS) entry which is preliminary data.</text>
</comment>
<organism evidence="1 2">
    <name type="scientific">Pleurodeles waltl</name>
    <name type="common">Iberian ribbed newt</name>
    <dbReference type="NCBI Taxonomy" id="8319"/>
    <lineage>
        <taxon>Eukaryota</taxon>
        <taxon>Metazoa</taxon>
        <taxon>Chordata</taxon>
        <taxon>Craniata</taxon>
        <taxon>Vertebrata</taxon>
        <taxon>Euteleostomi</taxon>
        <taxon>Amphibia</taxon>
        <taxon>Batrachia</taxon>
        <taxon>Caudata</taxon>
        <taxon>Salamandroidea</taxon>
        <taxon>Salamandridae</taxon>
        <taxon>Pleurodelinae</taxon>
        <taxon>Pleurodeles</taxon>
    </lineage>
</organism>